<dbReference type="Pfam" id="PF00378">
    <property type="entry name" value="ECH_1"/>
    <property type="match status" value="1"/>
</dbReference>
<dbReference type="InterPro" id="IPR008927">
    <property type="entry name" value="6-PGluconate_DH-like_C_sf"/>
</dbReference>
<dbReference type="Gene3D" id="1.10.1040.10">
    <property type="entry name" value="N-(1-d-carboxylethyl)-l-norvaline Dehydrogenase, domain 2"/>
    <property type="match status" value="1"/>
</dbReference>
<organism evidence="1 2">
    <name type="scientific">Aromatoleum toluvorans</name>
    <dbReference type="NCBI Taxonomy" id="92002"/>
    <lineage>
        <taxon>Bacteria</taxon>
        <taxon>Pseudomonadati</taxon>
        <taxon>Pseudomonadota</taxon>
        <taxon>Betaproteobacteria</taxon>
        <taxon>Rhodocyclales</taxon>
        <taxon>Rhodocyclaceae</taxon>
        <taxon>Aromatoleum</taxon>
    </lineage>
</organism>
<dbReference type="RefSeq" id="WP_169254061.1">
    <property type="nucleotide sequence ID" value="NZ_WTVN01000001.1"/>
</dbReference>
<proteinExistence type="predicted"/>
<dbReference type="Proteomes" id="UP000623795">
    <property type="component" value="Unassembled WGS sequence"/>
</dbReference>
<dbReference type="SUPFAM" id="SSF52096">
    <property type="entry name" value="ClpP/crotonase"/>
    <property type="match status" value="1"/>
</dbReference>
<name>A0ABX1PTW4_9RHOO</name>
<evidence type="ECO:0000313" key="2">
    <source>
        <dbReference type="Proteomes" id="UP000623795"/>
    </source>
</evidence>
<dbReference type="EMBL" id="WTVN01000001">
    <property type="protein sequence ID" value="NMG42127.1"/>
    <property type="molecule type" value="Genomic_DNA"/>
</dbReference>
<dbReference type="CDD" id="cd06558">
    <property type="entry name" value="crotonase-like"/>
    <property type="match status" value="1"/>
</dbReference>
<comment type="caution">
    <text evidence="1">The sequence shown here is derived from an EMBL/GenBank/DDBJ whole genome shotgun (WGS) entry which is preliminary data.</text>
</comment>
<dbReference type="SUPFAM" id="SSF48179">
    <property type="entry name" value="6-phosphogluconate dehydrogenase C-terminal domain-like"/>
    <property type="match status" value="1"/>
</dbReference>
<reference evidence="1 2" key="1">
    <citation type="submission" date="2019-12" db="EMBL/GenBank/DDBJ databases">
        <title>Comparative genomics gives insights into the taxonomy of the Azoarcus-Aromatoleum group and reveals separate origins of nif in the plant-associated Azoarcus and non-plant-associated Aromatoleum sub-groups.</title>
        <authorList>
            <person name="Lafos M."/>
            <person name="Maluk M."/>
            <person name="Batista M."/>
            <person name="Junghare M."/>
            <person name="Carmona M."/>
            <person name="Faoro H."/>
            <person name="Cruz L.M."/>
            <person name="Battistoni F."/>
            <person name="De Souza E."/>
            <person name="Pedrosa F."/>
            <person name="Chen W.-M."/>
            <person name="Poole P.S."/>
            <person name="Dixon R.A."/>
            <person name="James E.K."/>
        </authorList>
    </citation>
    <scope>NUCLEOTIDE SEQUENCE [LARGE SCALE GENOMIC DNA]</scope>
    <source>
        <strain evidence="1 2">Td21</strain>
    </source>
</reference>
<evidence type="ECO:0000313" key="1">
    <source>
        <dbReference type="EMBL" id="NMG42127.1"/>
    </source>
</evidence>
<sequence length="466" mass="49278">MNNFSIDVDGQGVAVVRFDVRGKGMNVISDEVQREFDEVVETLRADPAIRGAVLVSGKASGFCAGADLAELVDSMARWSEARSQEELKAGVADAGSWSRRVRALETCGKPVAAVIAGMALGGGLELALACHYRVAVDDPTLRLAFPEAGVGLLPGAGGTQRLPRIMGVSATLPHLLDGKPIGLADALSSGVVHATAPAGELLEMARRWVLEHPGAVAPWDEKGFRVPGGGAQGSDGYRDFAPAMAARLADGGDRLPATGNILKCVYEGTQVPIDSGLRIEARYFFNTARSARSRAMVRTFFLSRQKLAKRPHRDDPAPLLERLRLAVARECKALAQEDVPETVLNRLCAQVAVRSEGAGETVANGSAADFDLAEAGSVEQRLLYAQVLAALQALDEGLVSDPLEADAIAVSAGFPAWTGGPVSFVEMEGMEAFVTRADDLAAWFGPRFQVSPSLRERVVAGQGFYG</sequence>
<evidence type="ECO:0008006" key="3">
    <source>
        <dbReference type="Google" id="ProtNLM"/>
    </source>
</evidence>
<dbReference type="Gene3D" id="3.90.226.10">
    <property type="entry name" value="2-enoyl-CoA Hydratase, Chain A, domain 1"/>
    <property type="match status" value="1"/>
</dbReference>
<dbReference type="InterPro" id="IPR001753">
    <property type="entry name" value="Enoyl-CoA_hydra/iso"/>
</dbReference>
<dbReference type="PANTHER" id="PTHR43612">
    <property type="entry name" value="TRIFUNCTIONAL ENZYME SUBUNIT ALPHA"/>
    <property type="match status" value="1"/>
</dbReference>
<dbReference type="PANTHER" id="PTHR43612:SF3">
    <property type="entry name" value="TRIFUNCTIONAL ENZYME SUBUNIT ALPHA, MITOCHONDRIAL"/>
    <property type="match status" value="1"/>
</dbReference>
<dbReference type="InterPro" id="IPR050136">
    <property type="entry name" value="FA_oxidation_alpha_subunit"/>
</dbReference>
<gene>
    <name evidence="1" type="ORF">GPA22_00035</name>
</gene>
<keyword evidence="2" id="KW-1185">Reference proteome</keyword>
<dbReference type="InterPro" id="IPR029045">
    <property type="entry name" value="ClpP/crotonase-like_dom_sf"/>
</dbReference>
<dbReference type="InterPro" id="IPR013328">
    <property type="entry name" value="6PGD_dom2"/>
</dbReference>
<accession>A0ABX1PTW4</accession>
<protein>
    <recommendedName>
        <fullName evidence="3">Enoyl-CoA hydratase/carnithine racemase</fullName>
    </recommendedName>
</protein>